<keyword evidence="4" id="KW-1185">Reference proteome</keyword>
<keyword evidence="2" id="KW-0677">Repeat</keyword>
<organism evidence="3 4">
    <name type="scientific">Anseongella ginsenosidimutans</name>
    <dbReference type="NCBI Taxonomy" id="496056"/>
    <lineage>
        <taxon>Bacteria</taxon>
        <taxon>Pseudomonadati</taxon>
        <taxon>Bacteroidota</taxon>
        <taxon>Sphingobacteriia</taxon>
        <taxon>Sphingobacteriales</taxon>
        <taxon>Sphingobacteriaceae</taxon>
        <taxon>Anseongella</taxon>
    </lineage>
</organism>
<proteinExistence type="predicted"/>
<keyword evidence="1" id="KW-0433">Leucine-rich repeat</keyword>
<reference evidence="3 4" key="1">
    <citation type="submission" date="2019-03" db="EMBL/GenBank/DDBJ databases">
        <title>Genomic Encyclopedia of Type Strains, Phase IV (KMG-IV): sequencing the most valuable type-strain genomes for metagenomic binning, comparative biology and taxonomic classification.</title>
        <authorList>
            <person name="Goeker M."/>
        </authorList>
    </citation>
    <scope>NUCLEOTIDE SEQUENCE [LARGE SCALE GENOMIC DNA]</scope>
    <source>
        <strain evidence="3 4">DSM 21100</strain>
    </source>
</reference>
<dbReference type="SUPFAM" id="SSF52058">
    <property type="entry name" value="L domain-like"/>
    <property type="match status" value="1"/>
</dbReference>
<dbReference type="Gene3D" id="3.80.10.10">
    <property type="entry name" value="Ribonuclease Inhibitor"/>
    <property type="match status" value="1"/>
</dbReference>
<dbReference type="InterPro" id="IPR032675">
    <property type="entry name" value="LRR_dom_sf"/>
</dbReference>
<evidence type="ECO:0000313" key="3">
    <source>
        <dbReference type="EMBL" id="TCS84950.1"/>
    </source>
</evidence>
<dbReference type="PANTHER" id="PTHR47566:SF1">
    <property type="entry name" value="PROTEIN NUD1"/>
    <property type="match status" value="1"/>
</dbReference>
<comment type="caution">
    <text evidence="3">The sequence shown here is derived from an EMBL/GenBank/DDBJ whole genome shotgun (WGS) entry which is preliminary data.</text>
</comment>
<sequence>MRHHSQGHHAGASQTKSGNLIFLPFFHLLAIINESKMKTGPMLFLSLLLVFNACRGQENPENGCEPDISVDEISAELTLRDIDFEEPALLDAIIENNRSYIYTDTLATPIKYVEEIILSNTELKSTKDLHYFINLKKLILHDVNISCINLSNNINLEQLQLPDNHLRTIDLSNNTKLTGLNLGGNALETIDLTKNPLIEQLLLNNNLLQAIELGNLENLKGINVSFNQLTELDLKNNPGVTHINAQKNAISAISTAHLYKLHELTLADNKLTEIDLSANESLSDVVLFNNQISAVKLPNTYIDRILLANNKIVDIVLPKDMGFDTFWLYDNPLSKKTLKYLEKIGGISIGNE</sequence>
<evidence type="ECO:0000256" key="1">
    <source>
        <dbReference type="ARBA" id="ARBA00022614"/>
    </source>
</evidence>
<dbReference type="GO" id="GO:0035591">
    <property type="term" value="F:signaling adaptor activity"/>
    <property type="evidence" value="ECO:0007669"/>
    <property type="project" value="TreeGrafter"/>
</dbReference>
<evidence type="ECO:0008006" key="5">
    <source>
        <dbReference type="Google" id="ProtNLM"/>
    </source>
</evidence>
<dbReference type="EMBL" id="SMAD01000016">
    <property type="protein sequence ID" value="TCS84950.1"/>
    <property type="molecule type" value="Genomic_DNA"/>
</dbReference>
<dbReference type="PANTHER" id="PTHR47566">
    <property type="match status" value="1"/>
</dbReference>
<accession>A0A4R3KME1</accession>
<protein>
    <recommendedName>
        <fullName evidence="5">Leucine rich repeat (LRR) protein</fullName>
    </recommendedName>
</protein>
<name>A0A4R3KME1_9SPHI</name>
<dbReference type="Proteomes" id="UP000295807">
    <property type="component" value="Unassembled WGS sequence"/>
</dbReference>
<dbReference type="AlphaFoldDB" id="A0A4R3KME1"/>
<dbReference type="InterPro" id="IPR052574">
    <property type="entry name" value="CDIRP"/>
</dbReference>
<evidence type="ECO:0000313" key="4">
    <source>
        <dbReference type="Proteomes" id="UP000295807"/>
    </source>
</evidence>
<gene>
    <name evidence="3" type="ORF">EDD80_11642</name>
</gene>
<dbReference type="OrthoDB" id="3179827at2"/>
<dbReference type="RefSeq" id="WP_132130552.1">
    <property type="nucleotide sequence ID" value="NZ_CP042432.1"/>
</dbReference>
<evidence type="ECO:0000256" key="2">
    <source>
        <dbReference type="ARBA" id="ARBA00022737"/>
    </source>
</evidence>